<feature type="region of interest" description="Disordered" evidence="1">
    <location>
        <begin position="1"/>
        <end position="21"/>
    </location>
</feature>
<organism evidence="2 3">
    <name type="scientific">Lunatimonas lonarensis</name>
    <dbReference type="NCBI Taxonomy" id="1232681"/>
    <lineage>
        <taxon>Bacteria</taxon>
        <taxon>Pseudomonadati</taxon>
        <taxon>Bacteroidota</taxon>
        <taxon>Cytophagia</taxon>
        <taxon>Cytophagales</taxon>
        <taxon>Cyclobacteriaceae</taxon>
    </lineage>
</organism>
<comment type="caution">
    <text evidence="2">The sequence shown here is derived from an EMBL/GenBank/DDBJ whole genome shotgun (WGS) entry which is preliminary data.</text>
</comment>
<dbReference type="Proteomes" id="UP000013909">
    <property type="component" value="Unassembled WGS sequence"/>
</dbReference>
<dbReference type="STRING" id="1232681.ADIS_4708"/>
<protein>
    <submittedName>
        <fullName evidence="2">Uncharacterized protein</fullName>
    </submittedName>
</protein>
<sequence>MVSSIPDAHAGHTQHLRKHGAVQSIKKIQYLKKKLGVGWKRTAANACLAADRPAVSKLNPVMAHFKRP</sequence>
<evidence type="ECO:0000313" key="2">
    <source>
        <dbReference type="EMBL" id="EON74807.1"/>
    </source>
</evidence>
<evidence type="ECO:0000313" key="3">
    <source>
        <dbReference type="Proteomes" id="UP000013909"/>
    </source>
</evidence>
<reference evidence="2 3" key="1">
    <citation type="submission" date="2013-02" db="EMBL/GenBank/DDBJ databases">
        <title>A novel strain isolated from Lonar lake, Maharashtra, India.</title>
        <authorList>
            <person name="Singh A."/>
        </authorList>
    </citation>
    <scope>NUCLEOTIDE SEQUENCE [LARGE SCALE GENOMIC DNA]</scope>
    <source>
        <strain evidence="2 3">AK24</strain>
    </source>
</reference>
<dbReference type="AlphaFoldDB" id="R7ZL59"/>
<gene>
    <name evidence="2" type="ORF">ADIS_4708</name>
</gene>
<proteinExistence type="predicted"/>
<name>R7ZL59_9BACT</name>
<accession>R7ZL59</accession>
<evidence type="ECO:0000256" key="1">
    <source>
        <dbReference type="SAM" id="MobiDB-lite"/>
    </source>
</evidence>
<keyword evidence="3" id="KW-1185">Reference proteome</keyword>
<dbReference type="EMBL" id="AQHR01000120">
    <property type="protein sequence ID" value="EON74807.1"/>
    <property type="molecule type" value="Genomic_DNA"/>
</dbReference>